<gene>
    <name evidence="1" type="ORF">MUN82_08820</name>
</gene>
<evidence type="ECO:0000313" key="2">
    <source>
        <dbReference type="Proteomes" id="UP000829925"/>
    </source>
</evidence>
<dbReference type="KEGG" id="haei:MUN82_08820"/>
<dbReference type="EMBL" id="CP095053">
    <property type="protein sequence ID" value="UOR07185.1"/>
    <property type="molecule type" value="Genomic_DNA"/>
</dbReference>
<proteinExistence type="predicted"/>
<name>A0A8T9SZ96_9BACT</name>
<evidence type="ECO:0000313" key="1">
    <source>
        <dbReference type="EMBL" id="UOR07185.1"/>
    </source>
</evidence>
<keyword evidence="2" id="KW-1185">Reference proteome</keyword>
<dbReference type="InterPro" id="IPR048683">
    <property type="entry name" value="Sf6_terminase"/>
</dbReference>
<accession>A0A8T9SZ96</accession>
<sequence length="115" mass="12804">MPHVATVMRWLAQEEHESFREQYARACELRADAIADEILAIADDASRDVVEVEVGEDSTVERERFTATARDKLKIDSRKWLLGKLAPKKYGDKVDVTTGGEKLPGVPVIQIIAPA</sequence>
<dbReference type="Pfam" id="PF20901">
    <property type="entry name" value="Sf6_terminase"/>
    <property type="match status" value="1"/>
</dbReference>
<evidence type="ECO:0008006" key="3">
    <source>
        <dbReference type="Google" id="ProtNLM"/>
    </source>
</evidence>
<dbReference type="AlphaFoldDB" id="A0A8T9SZ96"/>
<reference evidence="1 2" key="1">
    <citation type="submission" date="2022-04" db="EMBL/GenBank/DDBJ databases">
        <title>Hymenobacter sp. isolated from the air.</title>
        <authorList>
            <person name="Won M."/>
            <person name="Lee C.-M."/>
            <person name="Woen H.-Y."/>
            <person name="Kwon S.-W."/>
        </authorList>
    </citation>
    <scope>NUCLEOTIDE SEQUENCE [LARGE SCALE GENOMIC DNA]</scope>
    <source>
        <strain evidence="2">5413 J-13</strain>
    </source>
</reference>
<organism evidence="1 2">
    <name type="scientific">Hymenobacter aerilatus</name>
    <dbReference type="NCBI Taxonomy" id="2932251"/>
    <lineage>
        <taxon>Bacteria</taxon>
        <taxon>Pseudomonadati</taxon>
        <taxon>Bacteroidota</taxon>
        <taxon>Cytophagia</taxon>
        <taxon>Cytophagales</taxon>
        <taxon>Hymenobacteraceae</taxon>
        <taxon>Hymenobacter</taxon>
    </lineage>
</organism>
<protein>
    <recommendedName>
        <fullName evidence="3">Terminase small subunit protein</fullName>
    </recommendedName>
</protein>
<dbReference type="Proteomes" id="UP000829925">
    <property type="component" value="Chromosome"/>
</dbReference>
<dbReference type="Gene3D" id="1.10.10.60">
    <property type="entry name" value="Homeodomain-like"/>
    <property type="match status" value="1"/>
</dbReference>